<accession>W2TGU7</accession>
<evidence type="ECO:0000313" key="2">
    <source>
        <dbReference type="Proteomes" id="UP000053676"/>
    </source>
</evidence>
<gene>
    <name evidence="1" type="ORF">NECAME_17943</name>
</gene>
<name>W2TGU7_NECAM</name>
<dbReference type="KEGG" id="nai:NECAME_17943"/>
<protein>
    <submittedName>
        <fullName evidence="1">Uncharacterized protein</fullName>
    </submittedName>
</protein>
<proteinExistence type="predicted"/>
<sequence length="81" mass="9255">MKIAQKRNDARGHYQTALYLGDIEERIKENEMGSKLRVHGGGIATQWRQLCHHAYLLDNCPAHSRYSGKAFKIPLKNGPKH</sequence>
<keyword evidence="2" id="KW-1185">Reference proteome</keyword>
<dbReference type="STRING" id="51031.W2TGU7"/>
<dbReference type="EMBL" id="KI658862">
    <property type="protein sequence ID" value="ETN81068.1"/>
    <property type="molecule type" value="Genomic_DNA"/>
</dbReference>
<organism evidence="1 2">
    <name type="scientific">Necator americanus</name>
    <name type="common">Human hookworm</name>
    <dbReference type="NCBI Taxonomy" id="51031"/>
    <lineage>
        <taxon>Eukaryota</taxon>
        <taxon>Metazoa</taxon>
        <taxon>Ecdysozoa</taxon>
        <taxon>Nematoda</taxon>
        <taxon>Chromadorea</taxon>
        <taxon>Rhabditida</taxon>
        <taxon>Rhabditina</taxon>
        <taxon>Rhabditomorpha</taxon>
        <taxon>Strongyloidea</taxon>
        <taxon>Ancylostomatidae</taxon>
        <taxon>Bunostominae</taxon>
        <taxon>Necator</taxon>
    </lineage>
</organism>
<reference evidence="2" key="1">
    <citation type="journal article" date="2014" name="Nat. Genet.">
        <title>Genome of the human hookworm Necator americanus.</title>
        <authorList>
            <person name="Tang Y.T."/>
            <person name="Gao X."/>
            <person name="Rosa B.A."/>
            <person name="Abubucker S."/>
            <person name="Hallsworth-Pepin K."/>
            <person name="Martin J."/>
            <person name="Tyagi R."/>
            <person name="Heizer E."/>
            <person name="Zhang X."/>
            <person name="Bhonagiri-Palsikar V."/>
            <person name="Minx P."/>
            <person name="Warren W.C."/>
            <person name="Wang Q."/>
            <person name="Zhan B."/>
            <person name="Hotez P.J."/>
            <person name="Sternberg P.W."/>
            <person name="Dougall A."/>
            <person name="Gaze S.T."/>
            <person name="Mulvenna J."/>
            <person name="Sotillo J."/>
            <person name="Ranganathan S."/>
            <person name="Rabelo E.M."/>
            <person name="Wilson R.K."/>
            <person name="Felgner P.L."/>
            <person name="Bethony J."/>
            <person name="Hawdon J.M."/>
            <person name="Gasser R.B."/>
            <person name="Loukas A."/>
            <person name="Mitreva M."/>
        </authorList>
    </citation>
    <scope>NUCLEOTIDE SEQUENCE [LARGE SCALE GENOMIC DNA]</scope>
</reference>
<evidence type="ECO:0000313" key="1">
    <source>
        <dbReference type="EMBL" id="ETN81068.1"/>
    </source>
</evidence>
<dbReference type="Proteomes" id="UP000053676">
    <property type="component" value="Unassembled WGS sequence"/>
</dbReference>
<dbReference type="AlphaFoldDB" id="W2TGU7"/>